<sequence>MRLGCPACWSTKATMRVTVYVEVTYRPWWPNQKESDISARMKGLSFGLSFATPKVDLSEGRQEFRSSPPP</sequence>
<reference evidence="1 2" key="1">
    <citation type="journal article" date="2011" name="Stand. Genomic Sci.">
        <title>Non-contiguous finished genome sequence and contextual data of the filamentous soil bacterium Ktedonobacter racemifer type strain (SOSP1-21).</title>
        <authorList>
            <person name="Chang Y.J."/>
            <person name="Land M."/>
            <person name="Hauser L."/>
            <person name="Chertkov O."/>
            <person name="Del Rio T.G."/>
            <person name="Nolan M."/>
            <person name="Copeland A."/>
            <person name="Tice H."/>
            <person name="Cheng J.F."/>
            <person name="Lucas S."/>
            <person name="Han C."/>
            <person name="Goodwin L."/>
            <person name="Pitluck S."/>
            <person name="Ivanova N."/>
            <person name="Ovchinikova G."/>
            <person name="Pati A."/>
            <person name="Chen A."/>
            <person name="Palaniappan K."/>
            <person name="Mavromatis K."/>
            <person name="Liolios K."/>
            <person name="Brettin T."/>
            <person name="Fiebig A."/>
            <person name="Rohde M."/>
            <person name="Abt B."/>
            <person name="Goker M."/>
            <person name="Detter J.C."/>
            <person name="Woyke T."/>
            <person name="Bristow J."/>
            <person name="Eisen J.A."/>
            <person name="Markowitz V."/>
            <person name="Hugenholtz P."/>
            <person name="Kyrpides N.C."/>
            <person name="Klenk H.P."/>
            <person name="Lapidus A."/>
        </authorList>
    </citation>
    <scope>NUCLEOTIDE SEQUENCE [LARGE SCALE GENOMIC DNA]</scope>
    <source>
        <strain evidence="2">DSM 44963</strain>
    </source>
</reference>
<evidence type="ECO:0000313" key="1">
    <source>
        <dbReference type="EMBL" id="EFH85769.1"/>
    </source>
</evidence>
<proteinExistence type="predicted"/>
<dbReference type="AlphaFoldDB" id="D6TQC1"/>
<name>D6TQC1_KTERA</name>
<accession>D6TQC1</accession>
<protein>
    <submittedName>
        <fullName evidence="1">Uncharacterized protein</fullName>
    </submittedName>
</protein>
<dbReference type="Proteomes" id="UP000004508">
    <property type="component" value="Unassembled WGS sequence"/>
</dbReference>
<dbReference type="InParanoid" id="D6TQC1"/>
<evidence type="ECO:0000313" key="2">
    <source>
        <dbReference type="Proteomes" id="UP000004508"/>
    </source>
</evidence>
<keyword evidence="2" id="KW-1185">Reference proteome</keyword>
<comment type="caution">
    <text evidence="1">The sequence shown here is derived from an EMBL/GenBank/DDBJ whole genome shotgun (WGS) entry which is preliminary data.</text>
</comment>
<dbReference type="EMBL" id="ADVG01000002">
    <property type="protein sequence ID" value="EFH85769.1"/>
    <property type="molecule type" value="Genomic_DNA"/>
</dbReference>
<gene>
    <name evidence="1" type="ORF">Krac_7007</name>
</gene>
<organism evidence="1 2">
    <name type="scientific">Ktedonobacter racemifer DSM 44963</name>
    <dbReference type="NCBI Taxonomy" id="485913"/>
    <lineage>
        <taxon>Bacteria</taxon>
        <taxon>Bacillati</taxon>
        <taxon>Chloroflexota</taxon>
        <taxon>Ktedonobacteria</taxon>
        <taxon>Ktedonobacterales</taxon>
        <taxon>Ktedonobacteraceae</taxon>
        <taxon>Ktedonobacter</taxon>
    </lineage>
</organism>